<dbReference type="OrthoDB" id="6612291at2759"/>
<sequence>MYFYTLSVLRRLEREYTVFLMFKAVFFEPKIIFPQDSNLYHMMGILSLGGLVAHGFLTGSFQVLPVNNLGELADPDDLMVFHEFFEEIALQHTGQEIKTTLLSGFEKNPQKKRIRWHRRACWFSGKPVSS</sequence>
<name>A0A835J0F9_9ROSI</name>
<dbReference type="Proteomes" id="UP000657918">
    <property type="component" value="Unassembled WGS sequence"/>
</dbReference>
<reference evidence="1 2" key="1">
    <citation type="submission" date="2020-10" db="EMBL/GenBank/DDBJ databases">
        <title>Plant Genome Project.</title>
        <authorList>
            <person name="Zhang R.-G."/>
        </authorList>
    </citation>
    <scope>NUCLEOTIDE SEQUENCE [LARGE SCALE GENOMIC DNA]</scope>
    <source>
        <strain evidence="1">FAFU-HL-1</strain>
        <tissue evidence="1">Leaf</tissue>
    </source>
</reference>
<organism evidence="1 2">
    <name type="scientific">Salix dunnii</name>
    <dbReference type="NCBI Taxonomy" id="1413687"/>
    <lineage>
        <taxon>Eukaryota</taxon>
        <taxon>Viridiplantae</taxon>
        <taxon>Streptophyta</taxon>
        <taxon>Embryophyta</taxon>
        <taxon>Tracheophyta</taxon>
        <taxon>Spermatophyta</taxon>
        <taxon>Magnoliopsida</taxon>
        <taxon>eudicotyledons</taxon>
        <taxon>Gunneridae</taxon>
        <taxon>Pentapetalae</taxon>
        <taxon>rosids</taxon>
        <taxon>fabids</taxon>
        <taxon>Malpighiales</taxon>
        <taxon>Salicaceae</taxon>
        <taxon>Saliceae</taxon>
        <taxon>Salix</taxon>
    </lineage>
</organism>
<dbReference type="AlphaFoldDB" id="A0A835J0F9"/>
<evidence type="ECO:0000313" key="2">
    <source>
        <dbReference type="Proteomes" id="UP000657918"/>
    </source>
</evidence>
<dbReference type="EMBL" id="JADGMS010000019">
    <property type="protein sequence ID" value="KAF9660882.1"/>
    <property type="molecule type" value="Genomic_DNA"/>
</dbReference>
<gene>
    <name evidence="1" type="ORF">SADUNF_Sadunf19G0009900</name>
</gene>
<accession>A0A835J0F9</accession>
<proteinExistence type="predicted"/>
<comment type="caution">
    <text evidence="1">The sequence shown here is derived from an EMBL/GenBank/DDBJ whole genome shotgun (WGS) entry which is preliminary data.</text>
</comment>
<keyword evidence="2" id="KW-1185">Reference proteome</keyword>
<protein>
    <submittedName>
        <fullName evidence="1">Uncharacterized protein</fullName>
    </submittedName>
</protein>
<evidence type="ECO:0000313" key="1">
    <source>
        <dbReference type="EMBL" id="KAF9660882.1"/>
    </source>
</evidence>